<evidence type="ECO:0000256" key="2">
    <source>
        <dbReference type="ARBA" id="ARBA00023242"/>
    </source>
</evidence>
<protein>
    <recommendedName>
        <fullName evidence="5">AHNAK nucleoprotein</fullName>
    </recommendedName>
</protein>
<sequence>GMDVSVPKIEGDMNIPTVDIEGPNVDIDGHKGGFKMPKFKMPSFGMKGPNIEGPEVDVNLPKVNIDINAPELDIKGPDLDIEGSSGKIKGPKFNMPSISGPKLSMPDVDFNLKGPKMKGDVDMSLPKIKGGVQSPEIDIKDVDVRLPKGKIDVKVPDVDVKTPDFDVEGPEWDLSLKGPKVKGDMDVSVPKIEGDMNIPTVDIEGPNVDIDGHKGGFKMPKFKMPSFGMKGPNMEGPEIDVNLPKANIDINAPELDIKGPDLDIEGPSGPKLSMPDVDFNLKRPKMKGDVDMSLPKIKGGVQSPEIDIKGPNIDIEGPKGGFEMPKMKMPSFGLKGAKADLPDIDVSLPKGKIDVKVPDVDVKTPDFDVEGPGPKMPEWDLSLKGPKVKGGMDVSVPKIEDVGIKLPKGNIDVKASDVNVKGPTITGNIDASLPNLGADIKGFTGPKINVKGGGEIDASVPAGSASSSLHYPEGTVTFPKIKIPKFGIALPQLEGQTAGGGMNVKSPSVSCQVSSQSVEVPSPELRHKEGKIKVKMPKMFGKSKAKGSSASDLRGSEGVLSEKGSKVHTGELIGGKLEVEGDSGLSASTKGKSASMDLFQKSRHRSSSLSDEGGLAISSPSGHLEAEGGDISLDLGGSKIKGKKGKLKFGTFGGFGSKSKGSYEVSLGEEGEASAGAHLPSKKSRLSSSSSSDSGSRGGFRFPRLELSVSPKK</sequence>
<evidence type="ECO:0000313" key="4">
    <source>
        <dbReference type="Ensembl" id="ENSGACP00000023389.1"/>
    </source>
</evidence>
<reference evidence="4" key="1">
    <citation type="submission" date="2006-01" db="EMBL/GenBank/DDBJ databases">
        <authorList>
            <person name="Lindblad-Toh K."/>
            <person name="Mauceli E."/>
            <person name="Grabherr M."/>
            <person name="Chang J.L."/>
            <person name="Lander E.S."/>
        </authorList>
    </citation>
    <scope>NUCLEOTIDE SEQUENCE [LARGE SCALE GENOMIC DNA]</scope>
</reference>
<dbReference type="GO" id="GO:0043484">
    <property type="term" value="P:regulation of RNA splicing"/>
    <property type="evidence" value="ECO:0007669"/>
    <property type="project" value="TreeGrafter"/>
</dbReference>
<reference evidence="4" key="2">
    <citation type="submission" date="2024-04" db="UniProtKB">
        <authorList>
            <consortium name="Ensembl"/>
        </authorList>
    </citation>
    <scope>IDENTIFICATION</scope>
</reference>
<keyword evidence="2" id="KW-0539">Nucleus</keyword>
<dbReference type="Ensembl" id="ENSGACT00000023435.1">
    <property type="protein sequence ID" value="ENSGACP00000023389.1"/>
    <property type="gene ID" value="ENSGACG00000017697.2"/>
</dbReference>
<organism evidence="4">
    <name type="scientific">Gasterosteus aculeatus</name>
    <name type="common">Three-spined stickleback</name>
    <dbReference type="NCBI Taxonomy" id="69293"/>
    <lineage>
        <taxon>Eukaryota</taxon>
        <taxon>Metazoa</taxon>
        <taxon>Chordata</taxon>
        <taxon>Craniata</taxon>
        <taxon>Vertebrata</taxon>
        <taxon>Euteleostomi</taxon>
        <taxon>Actinopterygii</taxon>
        <taxon>Neopterygii</taxon>
        <taxon>Teleostei</taxon>
        <taxon>Neoteleostei</taxon>
        <taxon>Acanthomorphata</taxon>
        <taxon>Eupercaria</taxon>
        <taxon>Perciformes</taxon>
        <taxon>Cottioidei</taxon>
        <taxon>Gasterosteales</taxon>
        <taxon>Gasterosteidae</taxon>
        <taxon>Gasterosteus</taxon>
    </lineage>
</organism>
<evidence type="ECO:0000256" key="1">
    <source>
        <dbReference type="ARBA" id="ARBA00004123"/>
    </source>
</evidence>
<feature type="compositionally biased region" description="Low complexity" evidence="3">
    <location>
        <begin position="686"/>
        <end position="702"/>
    </location>
</feature>
<evidence type="ECO:0000256" key="3">
    <source>
        <dbReference type="SAM" id="MobiDB-lite"/>
    </source>
</evidence>
<proteinExistence type="predicted"/>
<dbReference type="InterPro" id="IPR052082">
    <property type="entry name" value="Myelin_sheath_structural"/>
</dbReference>
<dbReference type="GO" id="GO:0043034">
    <property type="term" value="C:costamere"/>
    <property type="evidence" value="ECO:0007669"/>
    <property type="project" value="TreeGrafter"/>
</dbReference>
<feature type="region of interest" description="Disordered" evidence="3">
    <location>
        <begin position="651"/>
        <end position="713"/>
    </location>
</feature>
<dbReference type="PANTHER" id="PTHR23348">
    <property type="entry name" value="PERIAXIN/AHNAK"/>
    <property type="match status" value="1"/>
</dbReference>
<evidence type="ECO:0008006" key="5">
    <source>
        <dbReference type="Google" id="ProtNLM"/>
    </source>
</evidence>
<dbReference type="GO" id="GO:0005634">
    <property type="term" value="C:nucleus"/>
    <property type="evidence" value="ECO:0007669"/>
    <property type="project" value="UniProtKB-SubCell"/>
</dbReference>
<dbReference type="AlphaFoldDB" id="G3Q0J5"/>
<feature type="region of interest" description="Disordered" evidence="3">
    <location>
        <begin position="539"/>
        <end position="637"/>
    </location>
</feature>
<name>G3Q0J5_GASAC</name>
<comment type="subcellular location">
    <subcellularLocation>
        <location evidence="1">Nucleus</location>
    </subcellularLocation>
</comment>
<dbReference type="PANTHER" id="PTHR23348:SF16">
    <property type="entry name" value="LEUCINE RICH REPEAT FAMILY PROTEIN"/>
    <property type="match status" value="1"/>
</dbReference>
<dbReference type="Bgee" id="ENSGACG00000017697">
    <property type="expression patterns" value="Expressed in zone of skin and 12 other cell types or tissues"/>
</dbReference>
<feature type="region of interest" description="Disordered" evidence="3">
    <location>
        <begin position="290"/>
        <end position="312"/>
    </location>
</feature>
<accession>G3Q0J5</accession>